<accession>A0A1M6YS34</accession>
<evidence type="ECO:0000256" key="3">
    <source>
        <dbReference type="ARBA" id="ARBA00022694"/>
    </source>
</evidence>
<dbReference type="OrthoDB" id="9802309at2"/>
<keyword evidence="9" id="KW-1185">Reference proteome</keyword>
<name>A0A1M6YS34_9FIRM</name>
<dbReference type="InterPro" id="IPR014780">
    <property type="entry name" value="tRNA_psdUridine_synth_TruB"/>
</dbReference>
<dbReference type="InterPro" id="IPR032819">
    <property type="entry name" value="TruB_C"/>
</dbReference>
<dbReference type="EMBL" id="FRAC01000026">
    <property type="protein sequence ID" value="SHL21086.1"/>
    <property type="molecule type" value="Genomic_DNA"/>
</dbReference>
<sequence length="302" mass="34239">MINGIINVYKEKGYTSHDVVAKLRGILKQKKIGHTGTLDPDAEGVLPVCLGSGTKLCDILTDKSKTYRAVLLLGTTTDTQDITGKVLAEKPVAAGKEEILHAIYSFQGPYAQIPPMYSALKIEGRRLYELAREGKEVPREARNVEIHSITVEELNMETKEAVIVVDCSKGTYIRTLCHDIGEKLLCGGCMKELTRIRSGEFELSKSLKLEEIEEKYREDVLSEHIIQVPDMFPDYTKVTVRKEFEKQLYNGNFLNIDQLEQKIPDLSDMTDKVRIYDGENNFIGIYKYCPDEGMIKPYKMFL</sequence>
<dbReference type="InterPro" id="IPR020103">
    <property type="entry name" value="PsdUridine_synth_cat_dom_sf"/>
</dbReference>
<evidence type="ECO:0000259" key="7">
    <source>
        <dbReference type="Pfam" id="PF16198"/>
    </source>
</evidence>
<feature type="active site" description="Nucleophile" evidence="5">
    <location>
        <position position="39"/>
    </location>
</feature>
<dbReference type="SUPFAM" id="SSF55120">
    <property type="entry name" value="Pseudouridine synthase"/>
    <property type="match status" value="1"/>
</dbReference>
<dbReference type="Pfam" id="PF16198">
    <property type="entry name" value="TruB_C_2"/>
    <property type="match status" value="1"/>
</dbReference>
<dbReference type="GO" id="GO:0160148">
    <property type="term" value="F:tRNA pseudouridine(55) synthase activity"/>
    <property type="evidence" value="ECO:0007669"/>
    <property type="project" value="UniProtKB-EC"/>
</dbReference>
<dbReference type="AlphaFoldDB" id="A0A1M6YS34"/>
<dbReference type="RefSeq" id="WP_073279162.1">
    <property type="nucleotide sequence ID" value="NZ_FRAC01000026.1"/>
</dbReference>
<dbReference type="Proteomes" id="UP000184386">
    <property type="component" value="Unassembled WGS sequence"/>
</dbReference>
<evidence type="ECO:0000256" key="5">
    <source>
        <dbReference type="HAMAP-Rule" id="MF_01080"/>
    </source>
</evidence>
<feature type="domain" description="Pseudouridine synthase II N-terminal" evidence="6">
    <location>
        <begin position="24"/>
        <end position="173"/>
    </location>
</feature>
<dbReference type="FunFam" id="3.30.2350.10:FF:000011">
    <property type="entry name" value="tRNA pseudouridine synthase B"/>
    <property type="match status" value="1"/>
</dbReference>
<keyword evidence="3 5" id="KW-0819">tRNA processing</keyword>
<evidence type="ECO:0000256" key="4">
    <source>
        <dbReference type="ARBA" id="ARBA00023235"/>
    </source>
</evidence>
<evidence type="ECO:0000259" key="6">
    <source>
        <dbReference type="Pfam" id="PF01509"/>
    </source>
</evidence>
<evidence type="ECO:0000256" key="2">
    <source>
        <dbReference type="ARBA" id="ARBA00005642"/>
    </source>
</evidence>
<reference evidence="8 9" key="1">
    <citation type="submission" date="2016-11" db="EMBL/GenBank/DDBJ databases">
        <authorList>
            <person name="Jaros S."/>
            <person name="Januszkiewicz K."/>
            <person name="Wedrychowicz H."/>
        </authorList>
    </citation>
    <scope>NUCLEOTIDE SEQUENCE [LARGE SCALE GENOMIC DNA]</scope>
    <source>
        <strain evidence="8 9">DSM 15929</strain>
    </source>
</reference>
<proteinExistence type="inferred from homology"/>
<dbReference type="NCBIfam" id="TIGR00431">
    <property type="entry name" value="TruB"/>
    <property type="match status" value="1"/>
</dbReference>
<dbReference type="STRING" id="1121322.SAMN02745136_04379"/>
<dbReference type="PANTHER" id="PTHR13767">
    <property type="entry name" value="TRNA-PSEUDOURIDINE SYNTHASE"/>
    <property type="match status" value="1"/>
</dbReference>
<dbReference type="InterPro" id="IPR002501">
    <property type="entry name" value="PsdUridine_synth_N"/>
</dbReference>
<dbReference type="Gene3D" id="3.30.2350.10">
    <property type="entry name" value="Pseudouridine synthase"/>
    <property type="match status" value="1"/>
</dbReference>
<evidence type="ECO:0000313" key="9">
    <source>
        <dbReference type="Proteomes" id="UP000184386"/>
    </source>
</evidence>
<comment type="function">
    <text evidence="5">Responsible for synthesis of pseudouridine from uracil-55 in the psi GC loop of transfer RNAs.</text>
</comment>
<dbReference type="CDD" id="cd02573">
    <property type="entry name" value="PseudoU_synth_EcTruB"/>
    <property type="match status" value="1"/>
</dbReference>
<dbReference type="GO" id="GO:0031119">
    <property type="term" value="P:tRNA pseudouridine synthesis"/>
    <property type="evidence" value="ECO:0007669"/>
    <property type="project" value="UniProtKB-UniRule"/>
</dbReference>
<feature type="domain" description="tRNA pseudouridylate synthase B C-terminal" evidence="7">
    <location>
        <begin position="174"/>
        <end position="224"/>
    </location>
</feature>
<dbReference type="Pfam" id="PF01509">
    <property type="entry name" value="TruB_N"/>
    <property type="match status" value="1"/>
</dbReference>
<keyword evidence="4 5" id="KW-0413">Isomerase</keyword>
<dbReference type="EC" id="5.4.99.25" evidence="5"/>
<organism evidence="8 9">
    <name type="scientific">Anaerocolumna jejuensis DSM 15929</name>
    <dbReference type="NCBI Taxonomy" id="1121322"/>
    <lineage>
        <taxon>Bacteria</taxon>
        <taxon>Bacillati</taxon>
        <taxon>Bacillota</taxon>
        <taxon>Clostridia</taxon>
        <taxon>Lachnospirales</taxon>
        <taxon>Lachnospiraceae</taxon>
        <taxon>Anaerocolumna</taxon>
    </lineage>
</organism>
<comment type="catalytic activity">
    <reaction evidence="1 5">
        <text>uridine(55) in tRNA = pseudouridine(55) in tRNA</text>
        <dbReference type="Rhea" id="RHEA:42532"/>
        <dbReference type="Rhea" id="RHEA-COMP:10101"/>
        <dbReference type="Rhea" id="RHEA-COMP:10102"/>
        <dbReference type="ChEBI" id="CHEBI:65314"/>
        <dbReference type="ChEBI" id="CHEBI:65315"/>
        <dbReference type="EC" id="5.4.99.25"/>
    </reaction>
</comment>
<evidence type="ECO:0000256" key="1">
    <source>
        <dbReference type="ARBA" id="ARBA00000385"/>
    </source>
</evidence>
<dbReference type="GO" id="GO:1990481">
    <property type="term" value="P:mRNA pseudouridine synthesis"/>
    <property type="evidence" value="ECO:0007669"/>
    <property type="project" value="TreeGrafter"/>
</dbReference>
<comment type="similarity">
    <text evidence="2 5">Belongs to the pseudouridine synthase TruB family. Type 1 subfamily.</text>
</comment>
<dbReference type="PANTHER" id="PTHR13767:SF2">
    <property type="entry name" value="PSEUDOURIDYLATE SYNTHASE TRUB1"/>
    <property type="match status" value="1"/>
</dbReference>
<evidence type="ECO:0000313" key="8">
    <source>
        <dbReference type="EMBL" id="SHL21086.1"/>
    </source>
</evidence>
<protein>
    <recommendedName>
        <fullName evidence="5">tRNA pseudouridine synthase B</fullName>
        <ecNumber evidence="5">5.4.99.25</ecNumber>
    </recommendedName>
    <alternativeName>
        <fullName evidence="5">tRNA pseudouridine(55) synthase</fullName>
        <shortName evidence="5">Psi55 synthase</shortName>
    </alternativeName>
    <alternativeName>
        <fullName evidence="5">tRNA pseudouridylate synthase</fullName>
    </alternativeName>
    <alternativeName>
        <fullName evidence="5">tRNA-uridine isomerase</fullName>
    </alternativeName>
</protein>
<gene>
    <name evidence="5" type="primary">truB</name>
    <name evidence="8" type="ORF">SAMN02745136_04379</name>
</gene>
<dbReference type="GO" id="GO:0003723">
    <property type="term" value="F:RNA binding"/>
    <property type="evidence" value="ECO:0007669"/>
    <property type="project" value="InterPro"/>
</dbReference>
<dbReference type="HAMAP" id="MF_01080">
    <property type="entry name" value="TruB_bact"/>
    <property type="match status" value="1"/>
</dbReference>